<evidence type="ECO:0000256" key="1">
    <source>
        <dbReference type="SAM" id="MobiDB-lite"/>
    </source>
</evidence>
<accession>A0A1X7BV37</accession>
<dbReference type="Proteomes" id="UP000193224">
    <property type="component" value="Unassembled WGS sequence"/>
</dbReference>
<keyword evidence="3" id="KW-1185">Reference proteome</keyword>
<feature type="region of interest" description="Disordered" evidence="1">
    <location>
        <begin position="86"/>
        <end position="108"/>
    </location>
</feature>
<proteinExistence type="predicted"/>
<protein>
    <submittedName>
        <fullName evidence="2">Uncharacterized protein</fullName>
    </submittedName>
</protein>
<sequence length="108" mass="12178">MEGLPVTSRTTTSTVTFVYPFLLPGYSNEFPASTYKIFAEDELLTNLSFAAYRRTATHIRIERADVTGRTELRPVDQHDLDLALSQDQSRINQQNNSEAALSPQEVNK</sequence>
<gene>
    <name evidence="2" type="ORF">ROA7745_02943</name>
</gene>
<dbReference type="AlphaFoldDB" id="A0A1X7BV37"/>
<evidence type="ECO:0000313" key="3">
    <source>
        <dbReference type="Proteomes" id="UP000193224"/>
    </source>
</evidence>
<reference evidence="2 3" key="1">
    <citation type="submission" date="2017-03" db="EMBL/GenBank/DDBJ databases">
        <authorList>
            <person name="Afonso C.L."/>
            <person name="Miller P.J."/>
            <person name="Scott M.A."/>
            <person name="Spackman E."/>
            <person name="Goraichik I."/>
            <person name="Dimitrov K.M."/>
            <person name="Suarez D.L."/>
            <person name="Swayne D.E."/>
        </authorList>
    </citation>
    <scope>NUCLEOTIDE SEQUENCE [LARGE SCALE GENOMIC DNA]</scope>
    <source>
        <strain evidence="2 3">CECT 7745</strain>
    </source>
</reference>
<name>A0A1X7BV37_9RHOB</name>
<organism evidence="2 3">
    <name type="scientific">Roseovarius aestuarii</name>
    <dbReference type="NCBI Taxonomy" id="475083"/>
    <lineage>
        <taxon>Bacteria</taxon>
        <taxon>Pseudomonadati</taxon>
        <taxon>Pseudomonadota</taxon>
        <taxon>Alphaproteobacteria</taxon>
        <taxon>Rhodobacterales</taxon>
        <taxon>Roseobacteraceae</taxon>
        <taxon>Roseovarius</taxon>
    </lineage>
</organism>
<evidence type="ECO:0000313" key="2">
    <source>
        <dbReference type="EMBL" id="SMC13109.1"/>
    </source>
</evidence>
<dbReference type="EMBL" id="FWXB01000011">
    <property type="protein sequence ID" value="SMC13109.1"/>
    <property type="molecule type" value="Genomic_DNA"/>
</dbReference>
<dbReference type="OrthoDB" id="8378722at2"/>
<dbReference type="RefSeq" id="WP_085801049.1">
    <property type="nucleotide sequence ID" value="NZ_FWXB01000011.1"/>
</dbReference>